<evidence type="ECO:0000313" key="1">
    <source>
        <dbReference type="EMBL" id="QSR86402.1"/>
    </source>
</evidence>
<name>A0ABX7PTY7_9BACT</name>
<gene>
    <name evidence="1" type="ORF">EM20IM_07845</name>
</gene>
<dbReference type="EMBL" id="CP065956">
    <property type="protein sequence ID" value="QSR86402.1"/>
    <property type="molecule type" value="Genomic_DNA"/>
</dbReference>
<evidence type="ECO:0000313" key="2">
    <source>
        <dbReference type="Proteomes" id="UP000663088"/>
    </source>
</evidence>
<accession>A0ABX7PTY7</accession>
<dbReference type="Proteomes" id="UP000663088">
    <property type="component" value="Chromosome"/>
</dbReference>
<sequence length="238" mass="27432">MPSVKKAPEQVVSSLKEKILGFLSKVKEKGSPQSKLPSRRNPHFQKAMEELVLSGEILSIDARYYHRAFAPSFEKTESVFLSYFERWVEENRTLPDYKLVSESKLKKELAHVQAYLKDVIKELVGKGKLLKLKAGKTRYYFPLFVFQQDRASRLFNPAQVLKAYKQLVKEKGFIDVSLRALRQRAGVERGPFQEWILKQVKEGKAHLSRGDLSVASEEEKAEAVEIMGKKYLLVRLEE</sequence>
<dbReference type="RefSeq" id="WP_206845634.1">
    <property type="nucleotide sequence ID" value="NZ_CP065956.1"/>
</dbReference>
<reference evidence="1 2" key="1">
    <citation type="submission" date="2020-12" db="EMBL/GenBank/DDBJ databases">
        <authorList>
            <person name="Awala S.I."/>
            <person name="Gwak J.-H."/>
            <person name="Kim S.-J."/>
            <person name="Rhee S.-K."/>
        </authorList>
    </citation>
    <scope>NUCLEOTIDE SEQUENCE [LARGE SCALE GENOMIC DNA]</scope>
    <source>
        <strain evidence="1 2">IT5</strain>
    </source>
</reference>
<proteinExistence type="predicted"/>
<protein>
    <submittedName>
        <fullName evidence="1">Uncharacterized protein</fullName>
    </submittedName>
</protein>
<organism evidence="1 2">
    <name type="scientific">Candidatus Methylacidiphilum infernorum</name>
    <dbReference type="NCBI Taxonomy" id="511746"/>
    <lineage>
        <taxon>Bacteria</taxon>
        <taxon>Pseudomonadati</taxon>
        <taxon>Verrucomicrobiota</taxon>
        <taxon>Methylacidiphilae</taxon>
        <taxon>Methylacidiphilales</taxon>
        <taxon>Methylacidiphilaceae</taxon>
        <taxon>Methylacidiphilum (ex Ratnadevi et al. 2023)</taxon>
    </lineage>
</organism>
<keyword evidence="2" id="KW-1185">Reference proteome</keyword>